<evidence type="ECO:0000313" key="11">
    <source>
        <dbReference type="EMBL" id="SES36346.1"/>
    </source>
</evidence>
<evidence type="ECO:0000256" key="5">
    <source>
        <dbReference type="ARBA" id="ARBA00022729"/>
    </source>
</evidence>
<dbReference type="EMBL" id="FOGT01000019">
    <property type="protein sequence ID" value="SES36346.1"/>
    <property type="molecule type" value="Genomic_DNA"/>
</dbReference>
<evidence type="ECO:0000256" key="3">
    <source>
        <dbReference type="ARBA" id="ARBA00022496"/>
    </source>
</evidence>
<keyword evidence="3" id="KW-0410">Iron transport</keyword>
<feature type="signal peptide" evidence="10">
    <location>
        <begin position="1"/>
        <end position="19"/>
    </location>
</feature>
<reference evidence="12" key="1">
    <citation type="submission" date="2016-10" db="EMBL/GenBank/DDBJ databases">
        <authorList>
            <person name="Varghese N."/>
            <person name="Submissions S."/>
        </authorList>
    </citation>
    <scope>NUCLEOTIDE SEQUENCE [LARGE SCALE GENOMIC DNA]</scope>
    <source>
        <strain evidence="12">S9</strain>
    </source>
</reference>
<dbReference type="STRING" id="1601833.SAMN05518684_11930"/>
<dbReference type="RefSeq" id="WP_093055087.1">
    <property type="nucleotide sequence ID" value="NZ_FOGT01000019.1"/>
</dbReference>
<dbReference type="PROSITE" id="PS51257">
    <property type="entry name" value="PROKAR_LIPOPROTEIN"/>
    <property type="match status" value="1"/>
</dbReference>
<dbReference type="GO" id="GO:0030288">
    <property type="term" value="C:outer membrane-bounded periplasmic space"/>
    <property type="evidence" value="ECO:0007669"/>
    <property type="project" value="TreeGrafter"/>
</dbReference>
<keyword evidence="12" id="KW-1185">Reference proteome</keyword>
<feature type="binding site" evidence="8">
    <location>
        <position position="265"/>
    </location>
    <ligand>
        <name>Fe cation</name>
        <dbReference type="ChEBI" id="CHEBI:24875"/>
    </ligand>
</feature>
<evidence type="ECO:0000256" key="8">
    <source>
        <dbReference type="PIRSR" id="PIRSR002825-1"/>
    </source>
</evidence>
<evidence type="ECO:0000256" key="9">
    <source>
        <dbReference type="SAM" id="Coils"/>
    </source>
</evidence>
<dbReference type="AlphaFoldDB" id="A0A1H9WQY4"/>
<feature type="chain" id="PRO_5038448760" evidence="10">
    <location>
        <begin position="20"/>
        <end position="385"/>
    </location>
</feature>
<evidence type="ECO:0000313" key="12">
    <source>
        <dbReference type="Proteomes" id="UP000198571"/>
    </source>
</evidence>
<dbReference type="GO" id="GO:0006826">
    <property type="term" value="P:iron ion transport"/>
    <property type="evidence" value="ECO:0007669"/>
    <property type="project" value="UniProtKB-KW"/>
</dbReference>
<evidence type="ECO:0000256" key="2">
    <source>
        <dbReference type="ARBA" id="ARBA00022448"/>
    </source>
</evidence>
<accession>A0A1H9WQY4</accession>
<protein>
    <submittedName>
        <fullName evidence="11">Iron(III) transport system substrate-binding protein</fullName>
    </submittedName>
</protein>
<keyword evidence="7" id="KW-0406">Ion transport</keyword>
<keyword evidence="5 10" id="KW-0732">Signal</keyword>
<dbReference type="InterPro" id="IPR006059">
    <property type="entry name" value="SBP"/>
</dbReference>
<dbReference type="PANTHER" id="PTHR30006">
    <property type="entry name" value="THIAMINE-BINDING PERIPLASMIC PROTEIN-RELATED"/>
    <property type="match status" value="1"/>
</dbReference>
<evidence type="ECO:0000256" key="6">
    <source>
        <dbReference type="ARBA" id="ARBA00023004"/>
    </source>
</evidence>
<dbReference type="GO" id="GO:0046872">
    <property type="term" value="F:metal ion binding"/>
    <property type="evidence" value="ECO:0007669"/>
    <property type="project" value="UniProtKB-KW"/>
</dbReference>
<feature type="coiled-coil region" evidence="9">
    <location>
        <begin position="39"/>
        <end position="69"/>
    </location>
</feature>
<dbReference type="Proteomes" id="UP000198571">
    <property type="component" value="Unassembled WGS sequence"/>
</dbReference>
<dbReference type="InterPro" id="IPR006061">
    <property type="entry name" value="SBP_1_CS"/>
</dbReference>
<evidence type="ECO:0000256" key="1">
    <source>
        <dbReference type="ARBA" id="ARBA00008520"/>
    </source>
</evidence>
<dbReference type="PIRSF" id="PIRSF002825">
    <property type="entry name" value="CfbpA"/>
    <property type="match status" value="1"/>
</dbReference>
<evidence type="ECO:0000256" key="10">
    <source>
        <dbReference type="SAM" id="SignalP"/>
    </source>
</evidence>
<name>A0A1H9WQY4_9BACI</name>
<dbReference type="OrthoDB" id="9769319at2"/>
<keyword evidence="9" id="KW-0175">Coiled coil</keyword>
<dbReference type="PROSITE" id="PS01037">
    <property type="entry name" value="SBP_BACTERIAL_1"/>
    <property type="match status" value="1"/>
</dbReference>
<dbReference type="Gene3D" id="3.40.190.10">
    <property type="entry name" value="Periplasmic binding protein-like II"/>
    <property type="match status" value="2"/>
</dbReference>
<comment type="similarity">
    <text evidence="1">Belongs to the bacterial solute-binding protein 1 family.</text>
</comment>
<gene>
    <name evidence="11" type="ORF">SAMN05518684_11930</name>
</gene>
<dbReference type="GO" id="GO:0055085">
    <property type="term" value="P:transmembrane transport"/>
    <property type="evidence" value="ECO:0007669"/>
    <property type="project" value="InterPro"/>
</dbReference>
<dbReference type="Pfam" id="PF13416">
    <property type="entry name" value="SBP_bac_8"/>
    <property type="match status" value="1"/>
</dbReference>
<feature type="binding site" evidence="8">
    <location>
        <position position="266"/>
    </location>
    <ligand>
        <name>Fe cation</name>
        <dbReference type="ChEBI" id="CHEBI:24875"/>
    </ligand>
</feature>
<dbReference type="SUPFAM" id="SSF53850">
    <property type="entry name" value="Periplasmic binding protein-like II"/>
    <property type="match status" value="1"/>
</dbReference>
<evidence type="ECO:0000256" key="7">
    <source>
        <dbReference type="ARBA" id="ARBA00023065"/>
    </source>
</evidence>
<keyword evidence="4 8" id="KW-0479">Metal-binding</keyword>
<proteinExistence type="inferred from homology"/>
<organism evidence="11 12">
    <name type="scientific">Salipaludibacillus aurantiacus</name>
    <dbReference type="NCBI Taxonomy" id="1601833"/>
    <lineage>
        <taxon>Bacteria</taxon>
        <taxon>Bacillati</taxon>
        <taxon>Bacillota</taxon>
        <taxon>Bacilli</taxon>
        <taxon>Bacillales</taxon>
        <taxon>Bacillaceae</taxon>
    </lineage>
</organism>
<keyword evidence="6 8" id="KW-0408">Iron</keyword>
<sequence length="385" mass="42452">MKKVLMFLLLAVLSLGILAACGGNGNNNAAENADDNAGENAANENNDAVENEAEENNDANNNEEAVELDGELVVYSARNEQFVQALLDKFTEETGVEVRALHEADPLQLQEEAGNVQADVFISNDLGALEYLNQQDLLEGFDPENVESIDEQFRAENNEWIAISARARGFIYNKDMISEDEMPTKMEDLLDAEWAEVENGYAITRGGNGGMIGNVSALRYEWGDERTTEWINSIQENAAGIFEGHGDIRRAVGAGEHAFGLVNNYYYHQQLEEPTDNNVGFIYTDQGEDEMGAIANAAGLGLVAGAPNDENARAFIEWVLEEENQLAFVGESLEVPINTDLEPPYEEAVPFSELKVQDMPLKELGNYFQDTRALIEDAGLDLELR</sequence>
<keyword evidence="2" id="KW-0813">Transport</keyword>
<dbReference type="PANTHER" id="PTHR30006:SF15">
    <property type="entry name" value="IRON-UTILIZATION PERIPLASMIC PROTEIN"/>
    <property type="match status" value="1"/>
</dbReference>
<evidence type="ECO:0000256" key="4">
    <source>
        <dbReference type="ARBA" id="ARBA00022723"/>
    </source>
</evidence>
<dbReference type="InterPro" id="IPR026045">
    <property type="entry name" value="Ferric-bd"/>
</dbReference>